<evidence type="ECO:0000313" key="2">
    <source>
        <dbReference type="Proteomes" id="UP001163336"/>
    </source>
</evidence>
<dbReference type="Proteomes" id="UP001163336">
    <property type="component" value="Chromosome"/>
</dbReference>
<evidence type="ECO:0008006" key="3">
    <source>
        <dbReference type="Google" id="ProtNLM"/>
    </source>
</evidence>
<dbReference type="EMBL" id="AP026966">
    <property type="protein sequence ID" value="BDT56898.1"/>
    <property type="molecule type" value="Genomic_DNA"/>
</dbReference>
<dbReference type="InterPro" id="IPR008792">
    <property type="entry name" value="PQQD"/>
</dbReference>
<evidence type="ECO:0000313" key="1">
    <source>
        <dbReference type="EMBL" id="BDT56898.1"/>
    </source>
</evidence>
<dbReference type="NCBIfam" id="TIGR04353">
    <property type="entry name" value="PqqD_rel_X"/>
    <property type="match status" value="1"/>
</dbReference>
<sequence length="94" mass="9782">MAVPAWRLASGQALAYRSWDDETVLYNDLSGATHLLGPAALCLLESLRPGPASSAALASTLQAEFDIAGETIGAELEALLGELSRLGLIEPCPC</sequence>
<reference evidence="1" key="1">
    <citation type="submission" date="2022-11" db="EMBL/GenBank/DDBJ databases">
        <title>Isolation and characterization of PLA-degrading bacterium Massilia sp. from Antarctic soil.</title>
        <authorList>
            <person name="Sato K."/>
            <person name="Gomez-Fuentes C."/>
            <person name="Ahmad S.A."/>
            <person name="Zulkharnain A."/>
        </authorList>
    </citation>
    <scope>NUCLEOTIDE SEQUENCE</scope>
    <source>
        <strain evidence="1">N-3</strain>
    </source>
</reference>
<dbReference type="InterPro" id="IPR041881">
    <property type="entry name" value="PqqD_sf"/>
</dbReference>
<keyword evidence="2" id="KW-1185">Reference proteome</keyword>
<organism evidence="1 2">
    <name type="scientific">Massilia varians</name>
    <dbReference type="NCBI Taxonomy" id="457921"/>
    <lineage>
        <taxon>Bacteria</taxon>
        <taxon>Pseudomonadati</taxon>
        <taxon>Pseudomonadota</taxon>
        <taxon>Betaproteobacteria</taxon>
        <taxon>Burkholderiales</taxon>
        <taxon>Oxalobacteraceae</taxon>
        <taxon>Telluria group</taxon>
        <taxon>Massilia</taxon>
    </lineage>
</organism>
<protein>
    <recommendedName>
        <fullName evidence="3">HPr-rel-A system PqqD family peptide chaperone</fullName>
    </recommendedName>
</protein>
<dbReference type="Gene3D" id="1.10.10.1150">
    <property type="entry name" value="Coenzyme PQQ synthesis protein D (PqqD)"/>
    <property type="match status" value="1"/>
</dbReference>
<dbReference type="RefSeq" id="WP_281911839.1">
    <property type="nucleotide sequence ID" value="NZ_AP026966.1"/>
</dbReference>
<dbReference type="InterPro" id="IPR027599">
    <property type="entry name" value="PqqD-rel_X"/>
</dbReference>
<accession>A0ABN6T8P5</accession>
<dbReference type="Pfam" id="PF05402">
    <property type="entry name" value="PqqD"/>
    <property type="match status" value="1"/>
</dbReference>
<gene>
    <name evidence="1" type="ORF">MasN3_03920</name>
</gene>
<name>A0ABN6T8P5_9BURK</name>
<proteinExistence type="predicted"/>